<feature type="transmembrane region" description="Helical" evidence="1">
    <location>
        <begin position="110"/>
        <end position="131"/>
    </location>
</feature>
<evidence type="ECO:0000313" key="5">
    <source>
        <dbReference type="Proteomes" id="UP000182800"/>
    </source>
</evidence>
<accession>A0A0P7X434</accession>
<dbReference type="OrthoDB" id="7335270at2"/>
<feature type="transmembrane region" description="Helical" evidence="1">
    <location>
        <begin position="175"/>
        <end position="198"/>
    </location>
</feature>
<reference evidence="3 5" key="2">
    <citation type="submission" date="2016-08" db="EMBL/GenBank/DDBJ databases">
        <authorList>
            <person name="Varghese N."/>
            <person name="Submissions Spin"/>
        </authorList>
    </citation>
    <scope>NUCLEOTIDE SEQUENCE [LARGE SCALE GENOMIC DNA]</scope>
    <source>
        <strain evidence="3 5">HL-109</strain>
    </source>
</reference>
<feature type="transmembrane region" description="Helical" evidence="1">
    <location>
        <begin position="219"/>
        <end position="238"/>
    </location>
</feature>
<evidence type="ECO:0000313" key="2">
    <source>
        <dbReference type="EMBL" id="KPQ09396.1"/>
    </source>
</evidence>
<evidence type="ECO:0000256" key="1">
    <source>
        <dbReference type="SAM" id="Phobius"/>
    </source>
</evidence>
<dbReference type="Proteomes" id="UP000050497">
    <property type="component" value="Unassembled WGS sequence"/>
</dbReference>
<evidence type="ECO:0000313" key="4">
    <source>
        <dbReference type="Proteomes" id="UP000050497"/>
    </source>
</evidence>
<proteinExistence type="predicted"/>
<reference evidence="2 4" key="1">
    <citation type="submission" date="2015-09" db="EMBL/GenBank/DDBJ databases">
        <title>Identification and resolution of microdiversity through metagenomic sequencing of parallel consortia.</title>
        <authorList>
            <person name="Nelson W.C."/>
            <person name="Romine M.F."/>
            <person name="Lindemann S.R."/>
        </authorList>
    </citation>
    <scope>NUCLEOTIDE SEQUENCE [LARGE SCALE GENOMIC DNA]</scope>
    <source>
        <strain evidence="2">HL-109</strain>
    </source>
</reference>
<gene>
    <name evidence="3" type="ORF">GA0071312_1844</name>
    <name evidence="2" type="ORF">HLUCCO17_14940</name>
</gene>
<dbReference type="STRING" id="1653334.GA0071312_1844"/>
<dbReference type="Pfam" id="PF09991">
    <property type="entry name" value="DUF2232"/>
    <property type="match status" value="1"/>
</dbReference>
<dbReference type="EMBL" id="LJSX01000028">
    <property type="protein sequence ID" value="KPQ09396.1"/>
    <property type="molecule type" value="Genomic_DNA"/>
</dbReference>
<feature type="transmembrane region" description="Helical" evidence="1">
    <location>
        <begin position="52"/>
        <end position="70"/>
    </location>
</feature>
<name>A0A0P7X434_9HYPH</name>
<feature type="transmembrane region" description="Helical" evidence="1">
    <location>
        <begin position="277"/>
        <end position="302"/>
    </location>
</feature>
<feature type="transmembrane region" description="Helical" evidence="1">
    <location>
        <begin position="76"/>
        <end position="98"/>
    </location>
</feature>
<evidence type="ECO:0000313" key="3">
    <source>
        <dbReference type="EMBL" id="SCC80915.1"/>
    </source>
</evidence>
<keyword evidence="5" id="KW-1185">Reference proteome</keyword>
<feature type="transmembrane region" description="Helical" evidence="1">
    <location>
        <begin position="244"/>
        <end position="265"/>
    </location>
</feature>
<keyword evidence="1" id="KW-1133">Transmembrane helix</keyword>
<organism evidence="2 4">
    <name type="scientific">Saliniramus fredricksonii</name>
    <dbReference type="NCBI Taxonomy" id="1653334"/>
    <lineage>
        <taxon>Bacteria</taxon>
        <taxon>Pseudomonadati</taxon>
        <taxon>Pseudomonadota</taxon>
        <taxon>Alphaproteobacteria</taxon>
        <taxon>Hyphomicrobiales</taxon>
        <taxon>Salinarimonadaceae</taxon>
        <taxon>Saliniramus</taxon>
    </lineage>
</organism>
<keyword evidence="1" id="KW-0812">Transmembrane</keyword>
<dbReference type="RefSeq" id="WP_074444719.1">
    <property type="nucleotide sequence ID" value="NZ_FMBM01000002.1"/>
</dbReference>
<sequence>MTSYIAPGVLAGLASAILISLIGVGTGLAVALVLLAPIPVIIVTLAFDHRSGLVAGMIGAVAITAVHGTLFGGFGYFLTTALPAWWLGYLALLGRTGADGKTEWYPLGRLLAWIAGTGALTYFGSSVLSGFDFEAYSRNTREMAEAVLRIQTDTPEDVALPDFGELPGEQVAARLAGALPIFAAQGFTVILTLYIWLGAKIVSASGRLLRPWPEIARTVMPREALYTLFAVSLAAIFLDGFTGVLATALAGAFLMAFALQGLAAVHEMSQGRSGRGFILVLTYLMVLLSQGLVFLPLIMFGLTDTALGIRERMRANASGRNKGGSPPLS</sequence>
<comment type="caution">
    <text evidence="2">The sequence shown here is derived from an EMBL/GenBank/DDBJ whole genome shotgun (WGS) entry which is preliminary data.</text>
</comment>
<protein>
    <submittedName>
        <fullName evidence="3">Predicted membrane protein</fullName>
    </submittedName>
</protein>
<dbReference type="AlphaFoldDB" id="A0A0P7X434"/>
<dbReference type="EMBL" id="FMBM01000002">
    <property type="protein sequence ID" value="SCC80915.1"/>
    <property type="molecule type" value="Genomic_DNA"/>
</dbReference>
<dbReference type="InterPro" id="IPR018710">
    <property type="entry name" value="DUF2232"/>
</dbReference>
<feature type="transmembrane region" description="Helical" evidence="1">
    <location>
        <begin position="12"/>
        <end position="45"/>
    </location>
</feature>
<keyword evidence="1" id="KW-0472">Membrane</keyword>
<dbReference type="Proteomes" id="UP000182800">
    <property type="component" value="Unassembled WGS sequence"/>
</dbReference>
<dbReference type="PATRIC" id="fig|1653334.4.peg.733"/>